<reference evidence="2" key="1">
    <citation type="submission" date="2023-06" db="EMBL/GenBank/DDBJ databases">
        <title>Genomic analysis of the entomopathogenic nematode Steinernema hermaphroditum.</title>
        <authorList>
            <person name="Schwarz E.M."/>
            <person name="Heppert J.K."/>
            <person name="Baniya A."/>
            <person name="Schwartz H.T."/>
            <person name="Tan C.-H."/>
            <person name="Antoshechkin I."/>
            <person name="Sternberg P.W."/>
            <person name="Goodrich-Blair H."/>
            <person name="Dillman A.R."/>
        </authorList>
    </citation>
    <scope>NUCLEOTIDE SEQUENCE</scope>
    <source>
        <strain evidence="2">PS9179</strain>
        <tissue evidence="2">Whole animal</tissue>
    </source>
</reference>
<name>A0AA39IA11_9BILA</name>
<organism evidence="2 3">
    <name type="scientific">Steinernema hermaphroditum</name>
    <dbReference type="NCBI Taxonomy" id="289476"/>
    <lineage>
        <taxon>Eukaryota</taxon>
        <taxon>Metazoa</taxon>
        <taxon>Ecdysozoa</taxon>
        <taxon>Nematoda</taxon>
        <taxon>Chromadorea</taxon>
        <taxon>Rhabditida</taxon>
        <taxon>Tylenchina</taxon>
        <taxon>Panagrolaimomorpha</taxon>
        <taxon>Strongyloidoidea</taxon>
        <taxon>Steinernematidae</taxon>
        <taxon>Steinernema</taxon>
    </lineage>
</organism>
<feature type="signal peptide" evidence="1">
    <location>
        <begin position="1"/>
        <end position="15"/>
    </location>
</feature>
<keyword evidence="3" id="KW-1185">Reference proteome</keyword>
<evidence type="ECO:0008006" key="4">
    <source>
        <dbReference type="Google" id="ProtNLM"/>
    </source>
</evidence>
<evidence type="ECO:0000313" key="2">
    <source>
        <dbReference type="EMBL" id="KAK0420576.1"/>
    </source>
</evidence>
<comment type="caution">
    <text evidence="2">The sequence shown here is derived from an EMBL/GenBank/DDBJ whole genome shotgun (WGS) entry which is preliminary data.</text>
</comment>
<evidence type="ECO:0000313" key="3">
    <source>
        <dbReference type="Proteomes" id="UP001175271"/>
    </source>
</evidence>
<evidence type="ECO:0000256" key="1">
    <source>
        <dbReference type="SAM" id="SignalP"/>
    </source>
</evidence>
<dbReference type="Proteomes" id="UP001175271">
    <property type="component" value="Unassembled WGS sequence"/>
</dbReference>
<dbReference type="EMBL" id="JAUCMV010000002">
    <property type="protein sequence ID" value="KAK0420576.1"/>
    <property type="molecule type" value="Genomic_DNA"/>
</dbReference>
<proteinExistence type="predicted"/>
<accession>A0AA39IA11</accession>
<protein>
    <recommendedName>
        <fullName evidence="4">Fatty-acid and retinol-binding protein 1</fullName>
    </recommendedName>
</protein>
<keyword evidence="1" id="KW-0732">Signal</keyword>
<feature type="chain" id="PRO_5041252354" description="Fatty-acid and retinol-binding protein 1" evidence="1">
    <location>
        <begin position="16"/>
        <end position="195"/>
    </location>
</feature>
<dbReference type="AlphaFoldDB" id="A0AA39IA11"/>
<gene>
    <name evidence="2" type="ORF">QR680_014769</name>
</gene>
<sequence>MWWFVIFSLFLLTNGRPSVLVPDYDELTEEEKTMLSFFPKFLFELVMSLEGDEVHAFVQVYYQALENNKTMDFESELQEIRKISESAYQKALPYAQRLKAQLSKFSPKLLKAYESIVPTSLDFGHDFVQEHVIKVAEKFHGLDEKDLKVLVETYPSFEKVVKSAYFITLMKDGLHMPDAERKKLADKFIDEIGRM</sequence>